<dbReference type="Pfam" id="PF20060">
    <property type="entry name" value="DUF6459"/>
    <property type="match status" value="1"/>
</dbReference>
<dbReference type="Proteomes" id="UP000006281">
    <property type="component" value="Chromosome"/>
</dbReference>
<dbReference type="OrthoDB" id="3692215at2"/>
<proteinExistence type="predicted"/>
<organism evidence="1 2">
    <name type="scientific">Saccharothrix espanaensis (strain ATCC 51144 / DSM 44229 / JCM 9112 / NBRC 15066 / NRRL 15764)</name>
    <dbReference type="NCBI Taxonomy" id="1179773"/>
    <lineage>
        <taxon>Bacteria</taxon>
        <taxon>Bacillati</taxon>
        <taxon>Actinomycetota</taxon>
        <taxon>Actinomycetes</taxon>
        <taxon>Pseudonocardiales</taxon>
        <taxon>Pseudonocardiaceae</taxon>
        <taxon>Saccharothrix</taxon>
    </lineage>
</organism>
<reference evidence="1 2" key="1">
    <citation type="journal article" date="2012" name="BMC Genomics">
        <title>Complete genome sequence of Saccharothrix espanaensis DSM 44229T and comparison to the other completely sequenced Pseudonocardiaceae.</title>
        <authorList>
            <person name="Strobel T."/>
            <person name="Al-Dilaimi A."/>
            <person name="Blom J."/>
            <person name="Gessner A."/>
            <person name="Kalinowski J."/>
            <person name="Luzhetska M."/>
            <person name="Puhler A."/>
            <person name="Szczepanowski R."/>
            <person name="Bechthold A."/>
            <person name="Ruckert C."/>
        </authorList>
    </citation>
    <scope>NUCLEOTIDE SEQUENCE [LARGE SCALE GENOMIC DNA]</scope>
    <source>
        <strain evidence="2">ATCC 51144 / DSM 44229 / JCM 9112 / NBRC 15066 / NRRL 15764</strain>
    </source>
</reference>
<accession>K0K8W2</accession>
<dbReference type="KEGG" id="sesp:BN6_75960"/>
<protein>
    <submittedName>
        <fullName evidence="1">Uncharacterized protein</fullName>
    </submittedName>
</protein>
<keyword evidence="2" id="KW-1185">Reference proteome</keyword>
<sequence>MSSPVRVLRARTSTAHRRARRLLAVVVEAVAGRRPRRQVARVLAAPAAVGVGRAVAVPRTVRLGATRLCPTAAQAVELCGVLVNRGGRVRALAARIEWTGDQWRCTEFHVLP</sequence>
<dbReference type="RefSeq" id="WP_015104930.1">
    <property type="nucleotide sequence ID" value="NC_019673.1"/>
</dbReference>
<evidence type="ECO:0000313" key="1">
    <source>
        <dbReference type="EMBL" id="CCH34821.1"/>
    </source>
</evidence>
<dbReference type="HOGENOM" id="CLU_2144025_0_0_11"/>
<evidence type="ECO:0000313" key="2">
    <source>
        <dbReference type="Proteomes" id="UP000006281"/>
    </source>
</evidence>
<dbReference type="AlphaFoldDB" id="K0K8W2"/>
<gene>
    <name evidence="1" type="ordered locus">BN6_75960</name>
</gene>
<dbReference type="InterPro" id="IPR045596">
    <property type="entry name" value="DUF6459"/>
</dbReference>
<name>K0K8W2_SACES</name>
<dbReference type="PATRIC" id="fig|1179773.3.peg.7667"/>
<dbReference type="EMBL" id="HE804045">
    <property type="protein sequence ID" value="CCH34821.1"/>
    <property type="molecule type" value="Genomic_DNA"/>
</dbReference>